<organism evidence="3 4">
    <name type="scientific">Liquidambar formosana</name>
    <name type="common">Formosan gum</name>
    <dbReference type="NCBI Taxonomy" id="63359"/>
    <lineage>
        <taxon>Eukaryota</taxon>
        <taxon>Viridiplantae</taxon>
        <taxon>Streptophyta</taxon>
        <taxon>Embryophyta</taxon>
        <taxon>Tracheophyta</taxon>
        <taxon>Spermatophyta</taxon>
        <taxon>Magnoliopsida</taxon>
        <taxon>eudicotyledons</taxon>
        <taxon>Gunneridae</taxon>
        <taxon>Pentapetalae</taxon>
        <taxon>Saxifragales</taxon>
        <taxon>Altingiaceae</taxon>
        <taxon>Liquidambar</taxon>
    </lineage>
</organism>
<dbReference type="Proteomes" id="UP001415857">
    <property type="component" value="Unassembled WGS sequence"/>
</dbReference>
<proteinExistence type="predicted"/>
<feature type="coiled-coil region" evidence="1">
    <location>
        <begin position="6"/>
        <end position="33"/>
    </location>
</feature>
<protein>
    <submittedName>
        <fullName evidence="3">Uncharacterized protein</fullName>
    </submittedName>
</protein>
<gene>
    <name evidence="3" type="ORF">L1049_024687</name>
</gene>
<accession>A0AAP0RW47</accession>
<evidence type="ECO:0000313" key="4">
    <source>
        <dbReference type="Proteomes" id="UP001415857"/>
    </source>
</evidence>
<comment type="caution">
    <text evidence="3">The sequence shown here is derived from an EMBL/GenBank/DDBJ whole genome shotgun (WGS) entry which is preliminary data.</text>
</comment>
<evidence type="ECO:0000313" key="3">
    <source>
        <dbReference type="EMBL" id="KAK9285493.1"/>
    </source>
</evidence>
<reference evidence="3 4" key="1">
    <citation type="journal article" date="2024" name="Plant J.">
        <title>Genome sequences and population genomics reveal climatic adaptation and genomic divergence between two closely related sweetgum species.</title>
        <authorList>
            <person name="Xu W.Q."/>
            <person name="Ren C.Q."/>
            <person name="Zhang X.Y."/>
            <person name="Comes H.P."/>
            <person name="Liu X.H."/>
            <person name="Li Y.G."/>
            <person name="Kettle C.J."/>
            <person name="Jalonen R."/>
            <person name="Gaisberger H."/>
            <person name="Ma Y.Z."/>
            <person name="Qiu Y.X."/>
        </authorList>
    </citation>
    <scope>NUCLEOTIDE SEQUENCE [LARGE SCALE GENOMIC DNA]</scope>
    <source>
        <strain evidence="3">Hangzhou</strain>
    </source>
</reference>
<sequence>MAGNCGNDSEAKKAELTKMKEELERAIDSAMQSWLDSRPFIDQLEKLQTGLDKTRSSTSDTVISESQLEKKEEELKARTKINEMELDEEHRARPKLKRVMRLGGQKPWGIAIKTRSFWCFCGGSALRQELFRDEQYERESESGRFLLSDKGKSS</sequence>
<name>A0AAP0RW47_LIQFO</name>
<dbReference type="EMBL" id="JBBPBK010000005">
    <property type="protein sequence ID" value="KAK9285493.1"/>
    <property type="molecule type" value="Genomic_DNA"/>
</dbReference>
<keyword evidence="1" id="KW-0175">Coiled coil</keyword>
<evidence type="ECO:0000256" key="1">
    <source>
        <dbReference type="SAM" id="Coils"/>
    </source>
</evidence>
<dbReference type="AlphaFoldDB" id="A0AAP0RW47"/>
<evidence type="ECO:0000256" key="2">
    <source>
        <dbReference type="SAM" id="MobiDB-lite"/>
    </source>
</evidence>
<feature type="region of interest" description="Disordered" evidence="2">
    <location>
        <begin position="51"/>
        <end position="70"/>
    </location>
</feature>
<feature type="compositionally biased region" description="Polar residues" evidence="2">
    <location>
        <begin position="56"/>
        <end position="66"/>
    </location>
</feature>
<keyword evidence="4" id="KW-1185">Reference proteome</keyword>